<evidence type="ECO:0000313" key="7">
    <source>
        <dbReference type="Proteomes" id="UP000237631"/>
    </source>
</evidence>
<name>A0A2S6C6E8_9PEZI</name>
<dbReference type="Pfam" id="PF04828">
    <property type="entry name" value="GFA"/>
    <property type="match status" value="1"/>
</dbReference>
<dbReference type="PANTHER" id="PTHR33337:SF30">
    <property type="entry name" value="DUF636 DOMAIN PROTEIN (AFU_ORTHOLOGUE AFUA_1G03180)"/>
    <property type="match status" value="1"/>
</dbReference>
<sequence>MLTKGSCVCGEWTYEYEGEPAGVSICHCIPCHKAAGSNGSFNLIIPENNFKKTAGKDHLFSRTGDSGKSVNYKNCAKCATVMIADIDVMPGVVLVKGGTVDDPAVDAKNVPQMEIYRKNAAPWCTAWSGVAQVDGAPS</sequence>
<dbReference type="EMBL" id="PNEN01000544">
    <property type="protein sequence ID" value="PPJ55309.1"/>
    <property type="molecule type" value="Genomic_DNA"/>
</dbReference>
<comment type="similarity">
    <text evidence="1">Belongs to the Gfa family.</text>
</comment>
<comment type="caution">
    <text evidence="6">The sequence shown here is derived from an EMBL/GenBank/DDBJ whole genome shotgun (WGS) entry which is preliminary data.</text>
</comment>
<dbReference type="InterPro" id="IPR006913">
    <property type="entry name" value="CENP-V/GFA"/>
</dbReference>
<dbReference type="STRING" id="357750.A0A2S6C6E8"/>
<proteinExistence type="inferred from homology"/>
<dbReference type="SUPFAM" id="SSF51316">
    <property type="entry name" value="Mss4-like"/>
    <property type="match status" value="1"/>
</dbReference>
<accession>A0A2S6C6E8</accession>
<dbReference type="GO" id="GO:0046872">
    <property type="term" value="F:metal ion binding"/>
    <property type="evidence" value="ECO:0007669"/>
    <property type="project" value="UniProtKB-KW"/>
</dbReference>
<keyword evidence="4" id="KW-0456">Lyase</keyword>
<evidence type="ECO:0000256" key="1">
    <source>
        <dbReference type="ARBA" id="ARBA00005495"/>
    </source>
</evidence>
<dbReference type="PANTHER" id="PTHR33337">
    <property type="entry name" value="GFA DOMAIN-CONTAINING PROTEIN"/>
    <property type="match status" value="1"/>
</dbReference>
<dbReference type="AlphaFoldDB" id="A0A2S6C6E8"/>
<evidence type="ECO:0000256" key="2">
    <source>
        <dbReference type="ARBA" id="ARBA00022723"/>
    </source>
</evidence>
<evidence type="ECO:0000313" key="6">
    <source>
        <dbReference type="EMBL" id="PPJ55309.1"/>
    </source>
</evidence>
<keyword evidence="2" id="KW-0479">Metal-binding</keyword>
<evidence type="ECO:0000256" key="4">
    <source>
        <dbReference type="ARBA" id="ARBA00023239"/>
    </source>
</evidence>
<gene>
    <name evidence="6" type="ORF">CBER1_06430</name>
</gene>
<feature type="domain" description="CENP-V/GFA" evidence="5">
    <location>
        <begin position="3"/>
        <end position="124"/>
    </location>
</feature>
<dbReference type="PROSITE" id="PS51891">
    <property type="entry name" value="CENP_V_GFA"/>
    <property type="match status" value="1"/>
</dbReference>
<reference evidence="7" key="1">
    <citation type="journal article" date="2017" name="bioRxiv">
        <title>Conservation of a gene cluster reveals novel cercosporin biosynthetic mechanisms and extends production to the genus Colletotrichum.</title>
        <authorList>
            <person name="de Jonge R."/>
            <person name="Ebert M.K."/>
            <person name="Huitt-Roehl C.R."/>
            <person name="Pal P."/>
            <person name="Suttle J.C."/>
            <person name="Spanner R.E."/>
            <person name="Neubauer J.D."/>
            <person name="Jurick W.M.II."/>
            <person name="Stott K.A."/>
            <person name="Secor G.A."/>
            <person name="Thomma B.P.H.J."/>
            <person name="Van de Peer Y."/>
            <person name="Townsend C.A."/>
            <person name="Bolton M.D."/>
        </authorList>
    </citation>
    <scope>NUCLEOTIDE SEQUENCE [LARGE SCALE GENOMIC DNA]</scope>
    <source>
        <strain evidence="7">CBS538.71</strain>
    </source>
</reference>
<evidence type="ECO:0000259" key="5">
    <source>
        <dbReference type="PROSITE" id="PS51891"/>
    </source>
</evidence>
<dbReference type="Proteomes" id="UP000237631">
    <property type="component" value="Unassembled WGS sequence"/>
</dbReference>
<dbReference type="GO" id="GO:0016846">
    <property type="term" value="F:carbon-sulfur lyase activity"/>
    <property type="evidence" value="ECO:0007669"/>
    <property type="project" value="InterPro"/>
</dbReference>
<keyword evidence="3" id="KW-0862">Zinc</keyword>
<organism evidence="6 7">
    <name type="scientific">Cercospora berteroae</name>
    <dbReference type="NCBI Taxonomy" id="357750"/>
    <lineage>
        <taxon>Eukaryota</taxon>
        <taxon>Fungi</taxon>
        <taxon>Dikarya</taxon>
        <taxon>Ascomycota</taxon>
        <taxon>Pezizomycotina</taxon>
        <taxon>Dothideomycetes</taxon>
        <taxon>Dothideomycetidae</taxon>
        <taxon>Mycosphaerellales</taxon>
        <taxon>Mycosphaerellaceae</taxon>
        <taxon>Cercospora</taxon>
    </lineage>
</organism>
<evidence type="ECO:0000256" key="3">
    <source>
        <dbReference type="ARBA" id="ARBA00022833"/>
    </source>
</evidence>
<dbReference type="Gene3D" id="3.90.1590.10">
    <property type="entry name" value="glutathione-dependent formaldehyde- activating enzyme (gfa)"/>
    <property type="match status" value="1"/>
</dbReference>
<dbReference type="InterPro" id="IPR011057">
    <property type="entry name" value="Mss4-like_sf"/>
</dbReference>
<protein>
    <recommendedName>
        <fullName evidence="5">CENP-V/GFA domain-containing protein</fullName>
    </recommendedName>
</protein>
<keyword evidence="7" id="KW-1185">Reference proteome</keyword>
<dbReference type="OrthoDB" id="428768at2759"/>